<reference evidence="9 10" key="1">
    <citation type="submission" date="2018-06" db="EMBL/GenBank/DDBJ databases">
        <title>Complete Genomes of Monosporascus.</title>
        <authorList>
            <person name="Robinson A.J."/>
            <person name="Natvig D.O."/>
        </authorList>
    </citation>
    <scope>NUCLEOTIDE SEQUENCE [LARGE SCALE GENOMIC DNA]</scope>
    <source>
        <strain evidence="9 10">CBS 110550</strain>
    </source>
</reference>
<comment type="subcellular location">
    <subcellularLocation>
        <location evidence="1">Membrane</location>
        <topology evidence="1">Multi-pass membrane protein</topology>
    </subcellularLocation>
</comment>
<dbReference type="STRING" id="155417.A0A4Q4SVR7"/>
<dbReference type="EMBL" id="QJNU01000812">
    <property type="protein sequence ID" value="RYO85507.1"/>
    <property type="molecule type" value="Genomic_DNA"/>
</dbReference>
<evidence type="ECO:0000259" key="8">
    <source>
        <dbReference type="Pfam" id="PF20684"/>
    </source>
</evidence>
<evidence type="ECO:0000256" key="3">
    <source>
        <dbReference type="ARBA" id="ARBA00022989"/>
    </source>
</evidence>
<evidence type="ECO:0000313" key="9">
    <source>
        <dbReference type="EMBL" id="RYO85507.1"/>
    </source>
</evidence>
<protein>
    <recommendedName>
        <fullName evidence="8">Rhodopsin domain-containing protein</fullName>
    </recommendedName>
</protein>
<proteinExistence type="inferred from homology"/>
<comment type="similarity">
    <text evidence="5">Belongs to the SAT4 family.</text>
</comment>
<feature type="region of interest" description="Disordered" evidence="6">
    <location>
        <begin position="279"/>
        <end position="375"/>
    </location>
</feature>
<evidence type="ECO:0000256" key="4">
    <source>
        <dbReference type="ARBA" id="ARBA00023136"/>
    </source>
</evidence>
<gene>
    <name evidence="9" type="ORF">DL764_009160</name>
</gene>
<dbReference type="OrthoDB" id="4682787at2759"/>
<dbReference type="InterPro" id="IPR052337">
    <property type="entry name" value="SAT4-like"/>
</dbReference>
<evidence type="ECO:0000313" key="10">
    <source>
        <dbReference type="Proteomes" id="UP000293360"/>
    </source>
</evidence>
<evidence type="ECO:0000256" key="5">
    <source>
        <dbReference type="ARBA" id="ARBA00038359"/>
    </source>
</evidence>
<dbReference type="AlphaFoldDB" id="A0A4Q4SVR7"/>
<evidence type="ECO:0000256" key="7">
    <source>
        <dbReference type="SAM" id="Phobius"/>
    </source>
</evidence>
<keyword evidence="2 7" id="KW-0812">Transmembrane</keyword>
<dbReference type="InterPro" id="IPR049326">
    <property type="entry name" value="Rhodopsin_dom_fungi"/>
</dbReference>
<dbReference type="GO" id="GO:0016020">
    <property type="term" value="C:membrane"/>
    <property type="evidence" value="ECO:0007669"/>
    <property type="project" value="UniProtKB-SubCell"/>
</dbReference>
<feature type="transmembrane region" description="Helical" evidence="7">
    <location>
        <begin position="35"/>
        <end position="53"/>
    </location>
</feature>
<name>A0A4Q4SVR7_9PEZI</name>
<organism evidence="9 10">
    <name type="scientific">Monosporascus ibericus</name>
    <dbReference type="NCBI Taxonomy" id="155417"/>
    <lineage>
        <taxon>Eukaryota</taxon>
        <taxon>Fungi</taxon>
        <taxon>Dikarya</taxon>
        <taxon>Ascomycota</taxon>
        <taxon>Pezizomycotina</taxon>
        <taxon>Sordariomycetes</taxon>
        <taxon>Xylariomycetidae</taxon>
        <taxon>Xylariales</taxon>
        <taxon>Xylariales incertae sedis</taxon>
        <taxon>Monosporascus</taxon>
    </lineage>
</organism>
<feature type="transmembrane region" description="Helical" evidence="7">
    <location>
        <begin position="196"/>
        <end position="216"/>
    </location>
</feature>
<feature type="domain" description="Rhodopsin" evidence="8">
    <location>
        <begin position="43"/>
        <end position="260"/>
    </location>
</feature>
<feature type="compositionally biased region" description="Basic and acidic residues" evidence="6">
    <location>
        <begin position="305"/>
        <end position="338"/>
    </location>
</feature>
<evidence type="ECO:0000256" key="6">
    <source>
        <dbReference type="SAM" id="MobiDB-lite"/>
    </source>
</evidence>
<evidence type="ECO:0000256" key="2">
    <source>
        <dbReference type="ARBA" id="ARBA00022692"/>
    </source>
</evidence>
<evidence type="ECO:0000256" key="1">
    <source>
        <dbReference type="ARBA" id="ARBA00004141"/>
    </source>
</evidence>
<dbReference type="Proteomes" id="UP000293360">
    <property type="component" value="Unassembled WGS sequence"/>
</dbReference>
<feature type="transmembrane region" description="Helical" evidence="7">
    <location>
        <begin position="114"/>
        <end position="136"/>
    </location>
</feature>
<comment type="caution">
    <text evidence="9">The sequence shown here is derived from an EMBL/GenBank/DDBJ whole genome shotgun (WGS) entry which is preliminary data.</text>
</comment>
<dbReference type="Pfam" id="PF20684">
    <property type="entry name" value="Fung_rhodopsin"/>
    <property type="match status" value="1"/>
</dbReference>
<sequence length="375" mass="41625">MASDAVTLDQLLEMPAMAAPDGITPNFDNPPNQNGLAVGVLTLCLMYTGYALIDEPGYFVHQYNLKMKNMISTSYNILLMGCFYQAVLPLLKTAILVEWCRILTPPGNKFKSPFWLGCAFIIFVQISFGIACLILLNLQCTPHKSIWEFWLPDRKCFDLISLQLASGSIQLFSDVAMFLLPQKTIWELKMSWRKRLGVSVVFGLGVLACVSAAVRLSVTVTFGYDPDQMFALGPLVFWVDAESTCAFFIMCMPCLPKILREQGILRKLKKALGMRVTQSGTPYGGDSKPTKKAYGSKFGTSTSDSYRKLDEERGVPLEEMKTESTERLRGPEDTEGKIMRTTQVTVQVSGDAASHSDSDSRPQVGGGPIHNSWHR</sequence>
<feature type="transmembrane region" description="Helical" evidence="7">
    <location>
        <begin position="74"/>
        <end position="94"/>
    </location>
</feature>
<feature type="transmembrane region" description="Helical" evidence="7">
    <location>
        <begin position="236"/>
        <end position="259"/>
    </location>
</feature>
<dbReference type="PANTHER" id="PTHR33048">
    <property type="entry name" value="PTH11-LIKE INTEGRAL MEMBRANE PROTEIN (AFU_ORTHOLOGUE AFUA_5G11245)"/>
    <property type="match status" value="1"/>
</dbReference>
<keyword evidence="4 7" id="KW-0472">Membrane</keyword>
<accession>A0A4Q4SVR7</accession>
<keyword evidence="3 7" id="KW-1133">Transmembrane helix</keyword>
<keyword evidence="10" id="KW-1185">Reference proteome</keyword>
<dbReference type="PANTHER" id="PTHR33048:SF158">
    <property type="entry name" value="MEMBRANE PROTEIN PTH11-LIKE, PUTATIVE-RELATED"/>
    <property type="match status" value="1"/>
</dbReference>